<gene>
    <name evidence="2" type="ORF">Cvel_1128</name>
</gene>
<dbReference type="SUPFAM" id="SSF53807">
    <property type="entry name" value="Helical backbone' metal receptor"/>
    <property type="match status" value="1"/>
</dbReference>
<dbReference type="PANTHER" id="PTHR42860">
    <property type="entry name" value="VITAMIN B12-BINDING PROTEIN"/>
    <property type="match status" value="1"/>
</dbReference>
<dbReference type="AlphaFoldDB" id="A0A0G4HLD3"/>
<dbReference type="EMBL" id="CDMZ01003040">
    <property type="protein sequence ID" value="CEM44882.1"/>
    <property type="molecule type" value="Genomic_DNA"/>
</dbReference>
<name>A0A0G4HLD3_9ALVE</name>
<sequence>MGCGYWLPELVQRGGFECVGGGTTGPLHRTRTLVESELNDADVIVFACCGFTVERTALELVKCGLLGAKEWRDLPAVQSGRVFIADGNRFFNRSGPSIGESLRILCSCVHGKDAFADLTAQFAPSYSEEAAASDGPPSFLTLSEALQLCPLSVQREAEALEKEGGEEKSTENLSSPSRPPVSRAKGLTEEEVVRRVVRSLQCTFSEDPKESGRGLQEAYELSWMSRRMPLERFRSIILGTEPYRPLLIGDGKVSIKRDGNKEMGTAETAEHISKKYKVCVTAGELGKGSGLVVGKTYEFDFWVMKFKQGQGSENGWMISHVGAPCHQ</sequence>
<organism evidence="2">
    <name type="scientific">Chromera velia CCMP2878</name>
    <dbReference type="NCBI Taxonomy" id="1169474"/>
    <lineage>
        <taxon>Eukaryota</taxon>
        <taxon>Sar</taxon>
        <taxon>Alveolata</taxon>
        <taxon>Colpodellida</taxon>
        <taxon>Chromeraceae</taxon>
        <taxon>Chromera</taxon>
    </lineage>
</organism>
<feature type="region of interest" description="Disordered" evidence="1">
    <location>
        <begin position="159"/>
        <end position="187"/>
    </location>
</feature>
<dbReference type="PANTHER" id="PTHR42860:SF1">
    <property type="entry name" value="VITAMIN B12-BINDING PROTEIN"/>
    <property type="match status" value="1"/>
</dbReference>
<dbReference type="InterPro" id="IPR051030">
    <property type="entry name" value="Vitamin_B12-ABC_binding"/>
</dbReference>
<protein>
    <recommendedName>
        <fullName evidence="3">Fe/B12 periplasmic-binding domain-containing protein</fullName>
    </recommendedName>
</protein>
<evidence type="ECO:0008006" key="3">
    <source>
        <dbReference type="Google" id="ProtNLM"/>
    </source>
</evidence>
<dbReference type="VEuPathDB" id="CryptoDB:Cvel_1128"/>
<dbReference type="Gene3D" id="3.40.50.1980">
    <property type="entry name" value="Nitrogenase molybdenum iron protein domain"/>
    <property type="match status" value="1"/>
</dbReference>
<accession>A0A0G4HLD3</accession>
<reference evidence="2" key="1">
    <citation type="submission" date="2014-11" db="EMBL/GenBank/DDBJ databases">
        <authorList>
            <person name="Otto D Thomas"/>
            <person name="Naeem Raeece"/>
        </authorList>
    </citation>
    <scope>NUCLEOTIDE SEQUENCE</scope>
</reference>
<evidence type="ECO:0000313" key="2">
    <source>
        <dbReference type="EMBL" id="CEM44882.1"/>
    </source>
</evidence>
<proteinExistence type="predicted"/>
<evidence type="ECO:0000256" key="1">
    <source>
        <dbReference type="SAM" id="MobiDB-lite"/>
    </source>
</evidence>
<feature type="compositionally biased region" description="Basic and acidic residues" evidence="1">
    <location>
        <begin position="159"/>
        <end position="170"/>
    </location>
</feature>